<evidence type="ECO:0000313" key="2">
    <source>
        <dbReference type="EMBL" id="GBO99210.1"/>
    </source>
</evidence>
<protein>
    <recommendedName>
        <fullName evidence="1">DDE-1 domain-containing protein</fullName>
    </recommendedName>
</protein>
<dbReference type="GO" id="GO:0005634">
    <property type="term" value="C:nucleus"/>
    <property type="evidence" value="ECO:0007669"/>
    <property type="project" value="TreeGrafter"/>
</dbReference>
<organism evidence="2 3">
    <name type="scientific">Eumeta variegata</name>
    <name type="common">Bagworm moth</name>
    <name type="synonym">Eumeta japonica</name>
    <dbReference type="NCBI Taxonomy" id="151549"/>
    <lineage>
        <taxon>Eukaryota</taxon>
        <taxon>Metazoa</taxon>
        <taxon>Ecdysozoa</taxon>
        <taxon>Arthropoda</taxon>
        <taxon>Hexapoda</taxon>
        <taxon>Insecta</taxon>
        <taxon>Pterygota</taxon>
        <taxon>Neoptera</taxon>
        <taxon>Endopterygota</taxon>
        <taxon>Lepidoptera</taxon>
        <taxon>Glossata</taxon>
        <taxon>Ditrysia</taxon>
        <taxon>Tineoidea</taxon>
        <taxon>Psychidae</taxon>
        <taxon>Oiketicinae</taxon>
        <taxon>Eumeta</taxon>
    </lineage>
</organism>
<reference evidence="2 3" key="1">
    <citation type="journal article" date="2019" name="Commun. Biol.">
        <title>The bagworm genome reveals a unique fibroin gene that provides high tensile strength.</title>
        <authorList>
            <person name="Kono N."/>
            <person name="Nakamura H."/>
            <person name="Ohtoshi R."/>
            <person name="Tomita M."/>
            <person name="Numata K."/>
            <person name="Arakawa K."/>
        </authorList>
    </citation>
    <scope>NUCLEOTIDE SEQUENCE [LARGE SCALE GENOMIC DNA]</scope>
</reference>
<dbReference type="InterPro" id="IPR050863">
    <property type="entry name" value="CenT-Element_Derived"/>
</dbReference>
<dbReference type="Proteomes" id="UP000299102">
    <property type="component" value="Unassembled WGS sequence"/>
</dbReference>
<keyword evidence="3" id="KW-1185">Reference proteome</keyword>
<dbReference type="GO" id="GO:0003677">
    <property type="term" value="F:DNA binding"/>
    <property type="evidence" value="ECO:0007669"/>
    <property type="project" value="TreeGrafter"/>
</dbReference>
<accession>A0A4C1SDM7</accession>
<dbReference type="STRING" id="151549.A0A4C1SDM7"/>
<gene>
    <name evidence="2" type="ORF">EVAR_65915_1</name>
</gene>
<sequence length="335" mass="37958">MHYELTTIQARKVAYEYAKSLSSKYSAKWEENKMAGKEWMYGFRRRNPELSLRQPENTSAARSLAFSKTSVTEFYTNLKTVFERHPLTANRIFNFDESGAPEGSLGAANKIGWINSDIFVSVLKYIQKHTLCTKDNPILLLCDNHESHVSLEAINSAKENGIIYRSFPPHTSHRLQTLDVGVFIPFKSKLKITFNNWHIMNPAKALTIYNIPKLVKIAFFELFRAKNITSGFNKTEIWPLNELTFSNEDFAPTKVYTSGNVEHVSPTQNVAEDLSAPTPLPSVSDICQPSTSGILDFLEVPQESTEQTMNSALITYDDELQRFNLDACEPDALNN</sequence>
<dbReference type="Pfam" id="PF03184">
    <property type="entry name" value="DDE_1"/>
    <property type="match status" value="1"/>
</dbReference>
<dbReference type="PANTHER" id="PTHR19303:SF74">
    <property type="entry name" value="POGO TRANSPOSABLE ELEMENT WITH KRAB DOMAIN"/>
    <property type="match status" value="1"/>
</dbReference>
<evidence type="ECO:0000313" key="3">
    <source>
        <dbReference type="Proteomes" id="UP000299102"/>
    </source>
</evidence>
<dbReference type="AlphaFoldDB" id="A0A4C1SDM7"/>
<proteinExistence type="predicted"/>
<dbReference type="InterPro" id="IPR004875">
    <property type="entry name" value="DDE_SF_endonuclease_dom"/>
</dbReference>
<feature type="domain" description="DDE-1" evidence="1">
    <location>
        <begin position="108"/>
        <end position="232"/>
    </location>
</feature>
<dbReference type="EMBL" id="BGZK01003252">
    <property type="protein sequence ID" value="GBO99210.1"/>
    <property type="molecule type" value="Genomic_DNA"/>
</dbReference>
<comment type="caution">
    <text evidence="2">The sequence shown here is derived from an EMBL/GenBank/DDBJ whole genome shotgun (WGS) entry which is preliminary data.</text>
</comment>
<evidence type="ECO:0000259" key="1">
    <source>
        <dbReference type="Pfam" id="PF03184"/>
    </source>
</evidence>
<name>A0A4C1SDM7_EUMVA</name>
<dbReference type="OrthoDB" id="8187571at2759"/>
<dbReference type="PANTHER" id="PTHR19303">
    <property type="entry name" value="TRANSPOSON"/>
    <property type="match status" value="1"/>
</dbReference>